<protein>
    <recommendedName>
        <fullName evidence="3">Lipoate--protein ligase</fullName>
    </recommendedName>
</protein>
<accession>A0AAP2RDD6</accession>
<evidence type="ECO:0000313" key="1">
    <source>
        <dbReference type="EMBL" id="MCD1295194.1"/>
    </source>
</evidence>
<organism evidence="1 2">
    <name type="scientific">Methanooceanicella nereidis</name>
    <dbReference type="NCBI Taxonomy" id="2052831"/>
    <lineage>
        <taxon>Archaea</taxon>
        <taxon>Methanobacteriati</taxon>
        <taxon>Methanobacteriota</taxon>
        <taxon>Stenosarchaea group</taxon>
        <taxon>Methanomicrobia</taxon>
        <taxon>Methanocellales</taxon>
        <taxon>Methanocellaceae</taxon>
        <taxon>Methanooceanicella</taxon>
    </lineage>
</organism>
<evidence type="ECO:0008006" key="3">
    <source>
        <dbReference type="Google" id="ProtNLM"/>
    </source>
</evidence>
<sequence>MPVAEKKVNGGKFVRLEVTKGPVNKVLITGDFFIYPEEGISIIEETLSALKGDEKRSDMEKILSEALEVNCIQLLGVDGPSIIGLYIGALLVENNKS</sequence>
<proteinExistence type="predicted"/>
<gene>
    <name evidence="1" type="ORF">CUJ83_09310</name>
</gene>
<name>A0AAP2RDD6_9EURY</name>
<dbReference type="EMBL" id="PGCK01000007">
    <property type="protein sequence ID" value="MCD1295194.1"/>
    <property type="molecule type" value="Genomic_DNA"/>
</dbReference>
<dbReference type="RefSeq" id="WP_230742043.1">
    <property type="nucleotide sequence ID" value="NZ_PGCK01000007.1"/>
</dbReference>
<comment type="caution">
    <text evidence="1">The sequence shown here is derived from an EMBL/GenBank/DDBJ whole genome shotgun (WGS) entry which is preliminary data.</text>
</comment>
<dbReference type="AlphaFoldDB" id="A0AAP2RDD6"/>
<dbReference type="Gene3D" id="3.30.390.50">
    <property type="entry name" value="CO dehydrogenase flavoprotein, C-terminal domain"/>
    <property type="match status" value="1"/>
</dbReference>
<keyword evidence="2" id="KW-1185">Reference proteome</keyword>
<evidence type="ECO:0000313" key="2">
    <source>
        <dbReference type="Proteomes" id="UP001320159"/>
    </source>
</evidence>
<dbReference type="Proteomes" id="UP001320159">
    <property type="component" value="Unassembled WGS sequence"/>
</dbReference>
<reference evidence="1 2" key="1">
    <citation type="submission" date="2017-11" db="EMBL/GenBank/DDBJ databases">
        <title>Isolation and Characterization of Family Methanocellaceae Species from Potential Methane Hydrate Area Offshore Southwestern Taiwan.</title>
        <authorList>
            <person name="Zhang W.-L."/>
            <person name="Chen W.-C."/>
            <person name="Lai M.-C."/>
            <person name="Chen S.-C."/>
        </authorList>
    </citation>
    <scope>NUCLEOTIDE SEQUENCE [LARGE SCALE GENOMIC DNA]</scope>
    <source>
        <strain evidence="1 2">CWC-04</strain>
    </source>
</reference>